<keyword evidence="2" id="KW-0433">Leucine-rich repeat</keyword>
<dbReference type="InterPro" id="IPR036388">
    <property type="entry name" value="WH-like_DNA-bd_sf"/>
</dbReference>
<evidence type="ECO:0000313" key="13">
    <source>
        <dbReference type="Proteomes" id="UP000826271"/>
    </source>
</evidence>
<evidence type="ECO:0000256" key="7">
    <source>
        <dbReference type="SAM" id="Coils"/>
    </source>
</evidence>
<evidence type="ECO:0000259" key="8">
    <source>
        <dbReference type="Pfam" id="PF00931"/>
    </source>
</evidence>
<dbReference type="GO" id="GO:0005524">
    <property type="term" value="F:ATP binding"/>
    <property type="evidence" value="ECO:0007669"/>
    <property type="project" value="UniProtKB-KW"/>
</dbReference>
<dbReference type="CDD" id="cd14798">
    <property type="entry name" value="RX-CC_like"/>
    <property type="match status" value="1"/>
</dbReference>
<evidence type="ECO:0000256" key="2">
    <source>
        <dbReference type="ARBA" id="ARBA00022614"/>
    </source>
</evidence>
<dbReference type="InterPro" id="IPR055414">
    <property type="entry name" value="LRR_R13L4/SHOC2-like"/>
</dbReference>
<dbReference type="InterPro" id="IPR002182">
    <property type="entry name" value="NB-ARC"/>
</dbReference>
<evidence type="ECO:0000259" key="10">
    <source>
        <dbReference type="Pfam" id="PF23559"/>
    </source>
</evidence>
<evidence type="ECO:0000256" key="6">
    <source>
        <dbReference type="ARBA" id="ARBA00022840"/>
    </source>
</evidence>
<dbReference type="Gene3D" id="3.40.50.300">
    <property type="entry name" value="P-loop containing nucleotide triphosphate hydrolases"/>
    <property type="match status" value="1"/>
</dbReference>
<dbReference type="SUPFAM" id="SSF52058">
    <property type="entry name" value="L domain-like"/>
    <property type="match status" value="1"/>
</dbReference>
<gene>
    <name evidence="12" type="ORF">BUALT_Bualt07G0018600</name>
</gene>
<dbReference type="SUPFAM" id="SSF52540">
    <property type="entry name" value="P-loop containing nucleoside triphosphate hydrolases"/>
    <property type="match status" value="1"/>
</dbReference>
<dbReference type="AlphaFoldDB" id="A0AAV6XHY2"/>
<dbReference type="PANTHER" id="PTHR23155:SF1193">
    <property type="entry name" value="DISEASE RESISTANCE PROTEIN RPP13-RELATED"/>
    <property type="match status" value="1"/>
</dbReference>
<feature type="domain" description="Disease resistance protein winged helix" evidence="10">
    <location>
        <begin position="415"/>
        <end position="484"/>
    </location>
</feature>
<dbReference type="FunFam" id="1.10.10.10:FF:000322">
    <property type="entry name" value="Probable disease resistance protein At1g63360"/>
    <property type="match status" value="1"/>
</dbReference>
<dbReference type="Pfam" id="PF18052">
    <property type="entry name" value="Rx_N"/>
    <property type="match status" value="1"/>
</dbReference>
<feature type="domain" description="NB-ARC" evidence="8">
    <location>
        <begin position="163"/>
        <end position="330"/>
    </location>
</feature>
<comment type="caution">
    <text evidence="12">The sequence shown here is derived from an EMBL/GenBank/DDBJ whole genome shotgun (WGS) entry which is preliminary data.</text>
</comment>
<dbReference type="PANTHER" id="PTHR23155">
    <property type="entry name" value="DISEASE RESISTANCE PROTEIN RP"/>
    <property type="match status" value="1"/>
</dbReference>
<keyword evidence="5" id="KW-0611">Plant defense</keyword>
<dbReference type="GO" id="GO:0098542">
    <property type="term" value="P:defense response to other organism"/>
    <property type="evidence" value="ECO:0007669"/>
    <property type="project" value="TreeGrafter"/>
</dbReference>
<dbReference type="InterPro" id="IPR041118">
    <property type="entry name" value="Rx_N"/>
</dbReference>
<keyword evidence="6" id="KW-0067">ATP-binding</keyword>
<keyword evidence="7" id="KW-0175">Coiled coil</keyword>
<dbReference type="PRINTS" id="PR00364">
    <property type="entry name" value="DISEASERSIST"/>
</dbReference>
<dbReference type="Pfam" id="PF00931">
    <property type="entry name" value="NB-ARC"/>
    <property type="match status" value="1"/>
</dbReference>
<protein>
    <submittedName>
        <fullName evidence="12">Uncharacterized protein</fullName>
    </submittedName>
</protein>
<evidence type="ECO:0000259" key="9">
    <source>
        <dbReference type="Pfam" id="PF18052"/>
    </source>
</evidence>
<dbReference type="InterPro" id="IPR027417">
    <property type="entry name" value="P-loop_NTPase"/>
</dbReference>
<reference evidence="12" key="1">
    <citation type="submission" date="2019-10" db="EMBL/GenBank/DDBJ databases">
        <authorList>
            <person name="Zhang R."/>
            <person name="Pan Y."/>
            <person name="Wang J."/>
            <person name="Ma R."/>
            <person name="Yu S."/>
        </authorList>
    </citation>
    <scope>NUCLEOTIDE SEQUENCE</scope>
    <source>
        <strain evidence="12">LA-IB0</strain>
        <tissue evidence="12">Leaf</tissue>
    </source>
</reference>
<keyword evidence="4" id="KW-0547">Nucleotide-binding</keyword>
<dbReference type="InterPro" id="IPR044974">
    <property type="entry name" value="Disease_R_plants"/>
</dbReference>
<dbReference type="Pfam" id="PF23598">
    <property type="entry name" value="LRR_14"/>
    <property type="match status" value="1"/>
</dbReference>
<dbReference type="Gene3D" id="3.80.10.10">
    <property type="entry name" value="Ribonuclease Inhibitor"/>
    <property type="match status" value="1"/>
</dbReference>
<dbReference type="Gene3D" id="1.10.10.10">
    <property type="entry name" value="Winged helix-like DNA-binding domain superfamily/Winged helix DNA-binding domain"/>
    <property type="match status" value="1"/>
</dbReference>
<evidence type="ECO:0000256" key="3">
    <source>
        <dbReference type="ARBA" id="ARBA00022737"/>
    </source>
</evidence>
<dbReference type="Proteomes" id="UP000826271">
    <property type="component" value="Unassembled WGS sequence"/>
</dbReference>
<dbReference type="EMBL" id="WHWC01000007">
    <property type="protein sequence ID" value="KAG8378760.1"/>
    <property type="molecule type" value="Genomic_DNA"/>
</dbReference>
<evidence type="ECO:0000256" key="4">
    <source>
        <dbReference type="ARBA" id="ARBA00022741"/>
    </source>
</evidence>
<comment type="similarity">
    <text evidence="1">Belongs to the disease resistance NB-LRR family.</text>
</comment>
<dbReference type="Gene3D" id="1.20.5.4130">
    <property type="match status" value="1"/>
</dbReference>
<evidence type="ECO:0000256" key="1">
    <source>
        <dbReference type="ARBA" id="ARBA00008894"/>
    </source>
</evidence>
<name>A0AAV6XHY2_9LAMI</name>
<proteinExistence type="inferred from homology"/>
<dbReference type="GO" id="GO:0043531">
    <property type="term" value="F:ADP binding"/>
    <property type="evidence" value="ECO:0007669"/>
    <property type="project" value="InterPro"/>
</dbReference>
<dbReference type="Gene3D" id="1.10.8.430">
    <property type="entry name" value="Helical domain of apoptotic protease-activating factors"/>
    <property type="match status" value="1"/>
</dbReference>
<evidence type="ECO:0000256" key="5">
    <source>
        <dbReference type="ARBA" id="ARBA00022821"/>
    </source>
</evidence>
<evidence type="ECO:0000313" key="12">
    <source>
        <dbReference type="EMBL" id="KAG8378760.1"/>
    </source>
</evidence>
<dbReference type="Pfam" id="PF23559">
    <property type="entry name" value="WHD_DRP"/>
    <property type="match status" value="1"/>
</dbReference>
<evidence type="ECO:0000259" key="11">
    <source>
        <dbReference type="Pfam" id="PF23598"/>
    </source>
</evidence>
<sequence>MADPAVSFLLENLKQFVTYYAHLISGAENELQNLENELASLKAFLNDASNMRKKNELFKEIERQIREVVHYAEDTIDSCLIQAAATKAKNPISRLFSRKRITLAEEVQSLREQKVTSMVNKATNFGNNNISDGSGSSAEEEWTKMDKAAIRQDDIVGFHDQEEVLIGYLKEKKDELDVISIIGSPGQGKTTLALKIYRDERIKDEFDIRIWIDVSQDFNLDDLFHNIVEIVATSKDISNLSHTKNLAVKVHDCLEGVKFLLVLDDIWSVEAWKAIQRALPKKNNLGKVLITSRDDEVGKHANVNREPHKLRKLDDEECWQLLKLEVFGKQKQCPSELQSIGRYVASQCNGLPLKVLVMGGILFGQFGPARVMAANVEAWKNVAKDVRNYVESSVVSLSYKKMSDDLRECFLYLGVFPEDYKIRARTLTRLWIAEGFIQAKEGQSLEETAQKNLEDLISMNLVTVEKTYISTGEVKTCCVHDEIRTFCISKAAVREQNLFKEIKLTKEGVFDPKISGKEKYRRLCIHLHLAKFLSEKPVGLGVRSFLCFYREACTLDPELISFIPKSFKLLRVLDVMSTKLTEFPTKLSKLIHLRYITLSFQDLEFLPKSISELRFLQTLIVDTTKSTLRIEANIWNMFQLRHLITKASIKLVVQGESIDAGKDLQTLCSLSPEFCTDDVFNRARNLKKLGIRGPLNAKLDFNPLERLDHLENLKLLNDMFSGAARENPLRRLPQHNNFPRNLKKLTMSATYLDWRHMSTLGMVVTLQVLKLIDNAFTGDSWDVVPDGFRRLQFLLIASTDLVHWKASDHDEFPSLGCLVLNCEKLFEIPSGLARRNGLDIQWKQRQEMAGWI</sequence>
<dbReference type="InterPro" id="IPR038005">
    <property type="entry name" value="RX-like_CC"/>
</dbReference>
<keyword evidence="3" id="KW-0677">Repeat</keyword>
<organism evidence="12 13">
    <name type="scientific">Buddleja alternifolia</name>
    <dbReference type="NCBI Taxonomy" id="168488"/>
    <lineage>
        <taxon>Eukaryota</taxon>
        <taxon>Viridiplantae</taxon>
        <taxon>Streptophyta</taxon>
        <taxon>Embryophyta</taxon>
        <taxon>Tracheophyta</taxon>
        <taxon>Spermatophyta</taxon>
        <taxon>Magnoliopsida</taxon>
        <taxon>eudicotyledons</taxon>
        <taxon>Gunneridae</taxon>
        <taxon>Pentapetalae</taxon>
        <taxon>asterids</taxon>
        <taxon>lamiids</taxon>
        <taxon>Lamiales</taxon>
        <taxon>Scrophulariaceae</taxon>
        <taxon>Buddlejeae</taxon>
        <taxon>Buddleja</taxon>
    </lineage>
</organism>
<dbReference type="InterPro" id="IPR032675">
    <property type="entry name" value="LRR_dom_sf"/>
</dbReference>
<keyword evidence="13" id="KW-1185">Reference proteome</keyword>
<feature type="domain" description="Disease resistance R13L4/SHOC-2-like LRR" evidence="11">
    <location>
        <begin position="542"/>
        <end position="797"/>
    </location>
</feature>
<dbReference type="InterPro" id="IPR042197">
    <property type="entry name" value="Apaf_helical"/>
</dbReference>
<accession>A0AAV6XHY2</accession>
<feature type="domain" description="Disease resistance N-terminal" evidence="9">
    <location>
        <begin position="5"/>
        <end position="89"/>
    </location>
</feature>
<feature type="coiled-coil region" evidence="7">
    <location>
        <begin position="17"/>
        <end position="51"/>
    </location>
</feature>
<dbReference type="FunFam" id="3.40.50.300:FF:001091">
    <property type="entry name" value="Probable disease resistance protein At1g61300"/>
    <property type="match status" value="1"/>
</dbReference>
<dbReference type="GO" id="GO:0051607">
    <property type="term" value="P:defense response to virus"/>
    <property type="evidence" value="ECO:0007669"/>
    <property type="project" value="UniProtKB-ARBA"/>
</dbReference>
<dbReference type="InterPro" id="IPR058922">
    <property type="entry name" value="WHD_DRP"/>
</dbReference>